<feature type="signal peptide" evidence="2">
    <location>
        <begin position="1"/>
        <end position="23"/>
    </location>
</feature>
<accession>A0A4Z0BPL5</accession>
<dbReference type="Proteomes" id="UP000297564">
    <property type="component" value="Unassembled WGS sequence"/>
</dbReference>
<dbReference type="Pfam" id="PF03401">
    <property type="entry name" value="TctC"/>
    <property type="match status" value="1"/>
</dbReference>
<name>A0A4Z0BPL5_9BURK</name>
<dbReference type="OrthoDB" id="8678477at2"/>
<dbReference type="InterPro" id="IPR005064">
    <property type="entry name" value="BUG"/>
</dbReference>
<dbReference type="InterPro" id="IPR042100">
    <property type="entry name" value="Bug_dom1"/>
</dbReference>
<dbReference type="PIRSF" id="PIRSF017082">
    <property type="entry name" value="YflP"/>
    <property type="match status" value="1"/>
</dbReference>
<organism evidence="3 4">
    <name type="scientific">Ramlibacter rhizophilus</name>
    <dbReference type="NCBI Taxonomy" id="1781167"/>
    <lineage>
        <taxon>Bacteria</taxon>
        <taxon>Pseudomonadati</taxon>
        <taxon>Pseudomonadota</taxon>
        <taxon>Betaproteobacteria</taxon>
        <taxon>Burkholderiales</taxon>
        <taxon>Comamonadaceae</taxon>
        <taxon>Ramlibacter</taxon>
    </lineage>
</organism>
<feature type="chain" id="PRO_5021415454" evidence="2">
    <location>
        <begin position="24"/>
        <end position="331"/>
    </location>
</feature>
<comment type="similarity">
    <text evidence="1">Belongs to the UPF0065 (bug) family.</text>
</comment>
<evidence type="ECO:0000256" key="1">
    <source>
        <dbReference type="ARBA" id="ARBA00006987"/>
    </source>
</evidence>
<dbReference type="AlphaFoldDB" id="A0A4Z0BPL5"/>
<dbReference type="CDD" id="cd13578">
    <property type="entry name" value="PBP2_Bug27"/>
    <property type="match status" value="1"/>
</dbReference>
<dbReference type="PROSITE" id="PS51318">
    <property type="entry name" value="TAT"/>
    <property type="match status" value="1"/>
</dbReference>
<gene>
    <name evidence="3" type="ORF">EZ242_07695</name>
</gene>
<dbReference type="SUPFAM" id="SSF53850">
    <property type="entry name" value="Periplasmic binding protein-like II"/>
    <property type="match status" value="1"/>
</dbReference>
<dbReference type="PANTHER" id="PTHR42928:SF5">
    <property type="entry name" value="BLR1237 PROTEIN"/>
    <property type="match status" value="1"/>
</dbReference>
<evidence type="ECO:0000313" key="3">
    <source>
        <dbReference type="EMBL" id="TFZ01256.1"/>
    </source>
</evidence>
<keyword evidence="2" id="KW-0732">Signal</keyword>
<dbReference type="InterPro" id="IPR006311">
    <property type="entry name" value="TAT_signal"/>
</dbReference>
<dbReference type="PANTHER" id="PTHR42928">
    <property type="entry name" value="TRICARBOXYLATE-BINDING PROTEIN"/>
    <property type="match status" value="1"/>
</dbReference>
<reference evidence="3 4" key="1">
    <citation type="submission" date="2019-03" db="EMBL/GenBank/DDBJ databases">
        <title>Ramlibacter rhizophilus CCTCC AB2015357, whole genome shotgun sequence.</title>
        <authorList>
            <person name="Zhang X."/>
            <person name="Feng G."/>
            <person name="Zhu H."/>
        </authorList>
    </citation>
    <scope>NUCLEOTIDE SEQUENCE [LARGE SCALE GENOMIC DNA]</scope>
    <source>
        <strain evidence="3 4">CCTCC AB2015357</strain>
    </source>
</reference>
<dbReference type="RefSeq" id="WP_135284554.1">
    <property type="nucleotide sequence ID" value="NZ_SMLL01000003.1"/>
</dbReference>
<comment type="caution">
    <text evidence="3">The sequence shown here is derived from an EMBL/GenBank/DDBJ whole genome shotgun (WGS) entry which is preliminary data.</text>
</comment>
<dbReference type="Gene3D" id="3.40.190.10">
    <property type="entry name" value="Periplasmic binding protein-like II"/>
    <property type="match status" value="1"/>
</dbReference>
<dbReference type="Gene3D" id="3.40.190.150">
    <property type="entry name" value="Bordetella uptake gene, domain 1"/>
    <property type="match status" value="1"/>
</dbReference>
<evidence type="ECO:0000256" key="2">
    <source>
        <dbReference type="SAM" id="SignalP"/>
    </source>
</evidence>
<protein>
    <submittedName>
        <fullName evidence="3">Tripartite tricarboxylate transporter substrate binding protein</fullName>
    </submittedName>
</protein>
<sequence>MNKVQRRTLLALAAGALATGALAQAPAPGNAAEWAPSRPVRIVVPIVGSTNDVLARLVAPKLQEALGQPVVVENKPGAGGNIGADQVAKSAPDGLTLLVGYNGPLAINPTLFEKMPYDPVKDLQPITLAVKAPQYLVVNPNAGIDSVQDLVAKAKADPNKYSYASVAVGSASHLTMEMLKSAAGFNITHVPYKGAGPAVTDLLAGNVQAAFLVPGNVQQFVKEGKLKLLASSGLQRFPSTPNVPTLNELGYKDFEATSWIGFLAPAGTPRPIVDRYHRELVKILRSPEVTQRLREMEFDVVATTPEQFGAWIRSEIPRWGKVIKDTGAKAE</sequence>
<keyword evidence="4" id="KW-1185">Reference proteome</keyword>
<proteinExistence type="inferred from homology"/>
<dbReference type="EMBL" id="SMLL01000003">
    <property type="protein sequence ID" value="TFZ01256.1"/>
    <property type="molecule type" value="Genomic_DNA"/>
</dbReference>
<evidence type="ECO:0000313" key="4">
    <source>
        <dbReference type="Proteomes" id="UP000297564"/>
    </source>
</evidence>